<evidence type="ECO:0000256" key="1">
    <source>
        <dbReference type="ARBA" id="ARBA00022723"/>
    </source>
</evidence>
<keyword evidence="6" id="KW-0460">Magnesium</keyword>
<proteinExistence type="predicted"/>
<dbReference type="Gene3D" id="3.40.50.300">
    <property type="entry name" value="P-loop containing nucleotide triphosphate hydrolases"/>
    <property type="match status" value="1"/>
</dbReference>
<dbReference type="GO" id="GO:0007188">
    <property type="term" value="P:adenylate cyclase-modulating G protein-coupled receptor signaling pathway"/>
    <property type="evidence" value="ECO:0007669"/>
    <property type="project" value="TreeGrafter"/>
</dbReference>
<dbReference type="PANTHER" id="PTHR10218:SF302">
    <property type="entry name" value="GUANINE NUCLEOTIDE-BINDING PROTEIN ALPHA-5 SUBUNIT"/>
    <property type="match status" value="1"/>
</dbReference>
<dbReference type="InterPro" id="IPR011025">
    <property type="entry name" value="GproteinA_insert"/>
</dbReference>
<dbReference type="FunFam" id="3.40.50.300:FF:000692">
    <property type="entry name" value="Guanine nucleotide-binding protein subunit alpha"/>
    <property type="match status" value="1"/>
</dbReference>
<accession>A0A6S8E5Y4</accession>
<keyword evidence="7" id="KW-0812">Transmembrane</keyword>
<dbReference type="GO" id="GO:0046872">
    <property type="term" value="F:metal ion binding"/>
    <property type="evidence" value="ECO:0007669"/>
    <property type="project" value="UniProtKB-KW"/>
</dbReference>
<feature type="binding site" evidence="6">
    <location>
        <position position="182"/>
    </location>
    <ligand>
        <name>Mg(2+)</name>
        <dbReference type="ChEBI" id="CHEBI:18420"/>
    </ligand>
</feature>
<feature type="binding site" evidence="5">
    <location>
        <begin position="45"/>
        <end position="50"/>
    </location>
    <ligand>
        <name>GTP</name>
        <dbReference type="ChEBI" id="CHEBI:37565"/>
    </ligand>
</feature>
<dbReference type="SMART" id="SM00275">
    <property type="entry name" value="G_alpha"/>
    <property type="match status" value="1"/>
</dbReference>
<keyword evidence="3 5" id="KW-0342">GTP-binding</keyword>
<dbReference type="Gene3D" id="1.10.400.10">
    <property type="entry name" value="GI Alpha 1, domain 2-like"/>
    <property type="match status" value="1"/>
</dbReference>
<organism evidence="9">
    <name type="scientific">Aplanochytrium stocchinoi</name>
    <dbReference type="NCBI Taxonomy" id="215587"/>
    <lineage>
        <taxon>Eukaryota</taxon>
        <taxon>Sar</taxon>
        <taxon>Stramenopiles</taxon>
        <taxon>Bigyra</taxon>
        <taxon>Labyrinthulomycetes</taxon>
        <taxon>Thraustochytrida</taxon>
        <taxon>Thraustochytriidae</taxon>
        <taxon>Aplanochytrium</taxon>
    </lineage>
</organism>
<dbReference type="PANTHER" id="PTHR10218">
    <property type="entry name" value="GTP-BINDING PROTEIN ALPHA SUBUNIT"/>
    <property type="match status" value="1"/>
</dbReference>
<dbReference type="EMBL" id="HBIN01016406">
    <property type="protein sequence ID" value="CAE0442358.1"/>
    <property type="molecule type" value="Transcribed_RNA"/>
</dbReference>
<dbReference type="GO" id="GO:0005525">
    <property type="term" value="F:GTP binding"/>
    <property type="evidence" value="ECO:0007669"/>
    <property type="project" value="UniProtKB-KW"/>
</dbReference>
<gene>
    <name evidence="8" type="ORF">ASTO00021_LOCUS12468</name>
    <name evidence="9" type="ORF">ASTO00021_LOCUS12469</name>
</gene>
<feature type="binding site" evidence="6">
    <location>
        <position position="49"/>
    </location>
    <ligand>
        <name>Mg(2+)</name>
        <dbReference type="ChEBI" id="CHEBI:18420"/>
    </ligand>
</feature>
<name>A0A6S8E5Y4_9STRA</name>
<dbReference type="AlphaFoldDB" id="A0A6S8E5Y4"/>
<keyword evidence="1 6" id="KW-0479">Metal-binding</keyword>
<dbReference type="EMBL" id="HBIN01016405">
    <property type="protein sequence ID" value="CAE0442357.1"/>
    <property type="molecule type" value="Transcribed_RNA"/>
</dbReference>
<evidence type="ECO:0000313" key="9">
    <source>
        <dbReference type="EMBL" id="CAE0442358.1"/>
    </source>
</evidence>
<keyword evidence="2 5" id="KW-0547">Nucleotide-binding</keyword>
<keyword evidence="7" id="KW-0472">Membrane</keyword>
<evidence type="ECO:0000256" key="2">
    <source>
        <dbReference type="ARBA" id="ARBA00022741"/>
    </source>
</evidence>
<evidence type="ECO:0000256" key="6">
    <source>
        <dbReference type="PIRSR" id="PIRSR601019-2"/>
    </source>
</evidence>
<dbReference type="SUPFAM" id="SSF52540">
    <property type="entry name" value="P-loop containing nucleoside triphosphate hydrolases"/>
    <property type="match status" value="1"/>
</dbReference>
<dbReference type="GO" id="GO:0005834">
    <property type="term" value="C:heterotrimeric G-protein complex"/>
    <property type="evidence" value="ECO:0007669"/>
    <property type="project" value="TreeGrafter"/>
</dbReference>
<dbReference type="PRINTS" id="PR00318">
    <property type="entry name" value="GPROTEINA"/>
</dbReference>
<feature type="transmembrane region" description="Helical" evidence="7">
    <location>
        <begin position="223"/>
        <end position="240"/>
    </location>
</feature>
<reference evidence="9" key="1">
    <citation type="submission" date="2021-01" db="EMBL/GenBank/DDBJ databases">
        <authorList>
            <person name="Corre E."/>
            <person name="Pelletier E."/>
            <person name="Niang G."/>
            <person name="Scheremetjew M."/>
            <person name="Finn R."/>
            <person name="Kale V."/>
            <person name="Holt S."/>
            <person name="Cochrane G."/>
            <person name="Meng A."/>
            <person name="Brown T."/>
            <person name="Cohen L."/>
        </authorList>
    </citation>
    <scope>NUCLEOTIDE SEQUENCE</scope>
    <source>
        <strain evidence="9">GSBS06</strain>
    </source>
</reference>
<evidence type="ECO:0000256" key="4">
    <source>
        <dbReference type="ARBA" id="ARBA00023224"/>
    </source>
</evidence>
<dbReference type="GO" id="GO:0005737">
    <property type="term" value="C:cytoplasm"/>
    <property type="evidence" value="ECO:0007669"/>
    <property type="project" value="TreeGrafter"/>
</dbReference>
<dbReference type="SUPFAM" id="SSF47895">
    <property type="entry name" value="Transducin (alpha subunit), insertion domain"/>
    <property type="match status" value="1"/>
</dbReference>
<dbReference type="Pfam" id="PF00503">
    <property type="entry name" value="G-alpha"/>
    <property type="match status" value="1"/>
</dbReference>
<sequence length="241" mass="27676">MGLCTSMSEAEKEQAAQTRAIDKQMKRAQQEQNRIVKLLLLGAGESGKSTLFKQMQIIYGVNKGFTVAQKVNMKPVVHANIITNMKQLLSSTETHTPVTETNQGIMKEILAYAATQAIDEAMAGKLKTIWADEGVQKTWSNRGDIQVQDALEYYMASENIERISKEDYLPVEQDILRSRVRTSGIVEEEFEIDDTHFVMFDVGGQRNERRKWIHAFEVSNIHFLYYICEYVYFVLYIFILL</sequence>
<dbReference type="GO" id="GO:0031683">
    <property type="term" value="F:G-protein beta/gamma-subunit complex binding"/>
    <property type="evidence" value="ECO:0007669"/>
    <property type="project" value="InterPro"/>
</dbReference>
<feature type="binding site" evidence="5">
    <location>
        <begin position="201"/>
        <end position="205"/>
    </location>
    <ligand>
        <name>GTP</name>
        <dbReference type="ChEBI" id="CHEBI:37565"/>
    </ligand>
</feature>
<dbReference type="InterPro" id="IPR027417">
    <property type="entry name" value="P-loop_NTPase"/>
</dbReference>
<keyword evidence="4" id="KW-0807">Transducer</keyword>
<evidence type="ECO:0000256" key="7">
    <source>
        <dbReference type="SAM" id="Phobius"/>
    </source>
</evidence>
<feature type="binding site" evidence="5">
    <location>
        <begin position="176"/>
        <end position="182"/>
    </location>
    <ligand>
        <name>GTP</name>
        <dbReference type="ChEBI" id="CHEBI:37565"/>
    </ligand>
</feature>
<dbReference type="GO" id="GO:0003924">
    <property type="term" value="F:GTPase activity"/>
    <property type="evidence" value="ECO:0007669"/>
    <property type="project" value="InterPro"/>
</dbReference>
<keyword evidence="7" id="KW-1133">Transmembrane helix</keyword>
<evidence type="ECO:0000256" key="3">
    <source>
        <dbReference type="ARBA" id="ARBA00023134"/>
    </source>
</evidence>
<protein>
    <submittedName>
        <fullName evidence="9">Uncharacterized protein</fullName>
    </submittedName>
</protein>
<evidence type="ECO:0000313" key="8">
    <source>
        <dbReference type="EMBL" id="CAE0442357.1"/>
    </source>
</evidence>
<dbReference type="InterPro" id="IPR001019">
    <property type="entry name" value="Gprotein_alpha_su"/>
</dbReference>
<evidence type="ECO:0000256" key="5">
    <source>
        <dbReference type="PIRSR" id="PIRSR601019-1"/>
    </source>
</evidence>
<dbReference type="PROSITE" id="PS51882">
    <property type="entry name" value="G_ALPHA"/>
    <property type="match status" value="1"/>
</dbReference>
<dbReference type="GO" id="GO:0001664">
    <property type="term" value="F:G protein-coupled receptor binding"/>
    <property type="evidence" value="ECO:0007669"/>
    <property type="project" value="TreeGrafter"/>
</dbReference>